<accession>Q6H4P6</accession>
<evidence type="ECO:0000313" key="3">
    <source>
        <dbReference type="Proteomes" id="UP000000763"/>
    </source>
</evidence>
<organism evidence="2 3">
    <name type="scientific">Oryza sativa subsp. japonica</name>
    <name type="common">Rice</name>
    <dbReference type="NCBI Taxonomy" id="39947"/>
    <lineage>
        <taxon>Eukaryota</taxon>
        <taxon>Viridiplantae</taxon>
        <taxon>Streptophyta</taxon>
        <taxon>Embryophyta</taxon>
        <taxon>Tracheophyta</taxon>
        <taxon>Spermatophyta</taxon>
        <taxon>Magnoliopsida</taxon>
        <taxon>Liliopsida</taxon>
        <taxon>Poales</taxon>
        <taxon>Poaceae</taxon>
        <taxon>BOP clade</taxon>
        <taxon>Oryzoideae</taxon>
        <taxon>Oryzeae</taxon>
        <taxon>Oryzinae</taxon>
        <taxon>Oryza</taxon>
        <taxon>Oryza sativa</taxon>
    </lineage>
</organism>
<evidence type="ECO:0000313" key="2">
    <source>
        <dbReference type="EMBL" id="BAD26303.1"/>
    </source>
</evidence>
<reference evidence="3" key="2">
    <citation type="journal article" date="2008" name="Nucleic Acids Res.">
        <title>The rice annotation project database (RAP-DB): 2008 update.</title>
        <authorList>
            <consortium name="The rice annotation project (RAP)"/>
        </authorList>
    </citation>
    <scope>GENOME REANNOTATION</scope>
    <source>
        <strain evidence="3">cv. Nipponbare</strain>
    </source>
</reference>
<name>Q6H4P6_ORYSJ</name>
<feature type="compositionally biased region" description="Pro residues" evidence="1">
    <location>
        <begin position="142"/>
        <end position="154"/>
    </location>
</feature>
<feature type="compositionally biased region" description="Low complexity" evidence="1">
    <location>
        <begin position="33"/>
        <end position="53"/>
    </location>
</feature>
<dbReference type="EMBL" id="AP005838">
    <property type="protein sequence ID" value="BAD26303.1"/>
    <property type="molecule type" value="Genomic_DNA"/>
</dbReference>
<feature type="region of interest" description="Disordered" evidence="1">
    <location>
        <begin position="1"/>
        <end position="178"/>
    </location>
</feature>
<proteinExistence type="predicted"/>
<feature type="compositionally biased region" description="Basic residues" evidence="1">
    <location>
        <begin position="127"/>
        <end position="141"/>
    </location>
</feature>
<feature type="compositionally biased region" description="Basic and acidic residues" evidence="1">
    <location>
        <begin position="109"/>
        <end position="118"/>
    </location>
</feature>
<protein>
    <submittedName>
        <fullName evidence="2">Uncharacterized protein</fullName>
    </submittedName>
</protein>
<gene>
    <name evidence="2" type="primary">OSJNBa0041C07.41</name>
</gene>
<feature type="compositionally biased region" description="Basic residues" evidence="1">
    <location>
        <begin position="1"/>
        <end position="16"/>
    </location>
</feature>
<reference evidence="3" key="1">
    <citation type="journal article" date="2005" name="Nature">
        <title>The map-based sequence of the rice genome.</title>
        <authorList>
            <consortium name="International rice genome sequencing project (IRGSP)"/>
            <person name="Matsumoto T."/>
            <person name="Wu J."/>
            <person name="Kanamori H."/>
            <person name="Katayose Y."/>
            <person name="Fujisawa M."/>
            <person name="Namiki N."/>
            <person name="Mizuno H."/>
            <person name="Yamamoto K."/>
            <person name="Antonio B.A."/>
            <person name="Baba T."/>
            <person name="Sakata K."/>
            <person name="Nagamura Y."/>
            <person name="Aoki H."/>
            <person name="Arikawa K."/>
            <person name="Arita K."/>
            <person name="Bito T."/>
            <person name="Chiden Y."/>
            <person name="Fujitsuka N."/>
            <person name="Fukunaka R."/>
            <person name="Hamada M."/>
            <person name="Harada C."/>
            <person name="Hayashi A."/>
            <person name="Hijishita S."/>
            <person name="Honda M."/>
            <person name="Hosokawa S."/>
            <person name="Ichikawa Y."/>
            <person name="Idonuma A."/>
            <person name="Iijima M."/>
            <person name="Ikeda M."/>
            <person name="Ikeno M."/>
            <person name="Ito K."/>
            <person name="Ito S."/>
            <person name="Ito T."/>
            <person name="Ito Y."/>
            <person name="Ito Y."/>
            <person name="Iwabuchi A."/>
            <person name="Kamiya K."/>
            <person name="Karasawa W."/>
            <person name="Kurita K."/>
            <person name="Katagiri S."/>
            <person name="Kikuta A."/>
            <person name="Kobayashi H."/>
            <person name="Kobayashi N."/>
            <person name="Machita K."/>
            <person name="Maehara T."/>
            <person name="Masukawa M."/>
            <person name="Mizubayashi T."/>
            <person name="Mukai Y."/>
            <person name="Nagasaki H."/>
            <person name="Nagata Y."/>
            <person name="Naito S."/>
            <person name="Nakashima M."/>
            <person name="Nakama Y."/>
            <person name="Nakamichi Y."/>
            <person name="Nakamura M."/>
            <person name="Meguro A."/>
            <person name="Negishi M."/>
            <person name="Ohta I."/>
            <person name="Ohta T."/>
            <person name="Okamoto M."/>
            <person name="Ono N."/>
            <person name="Saji S."/>
            <person name="Sakaguchi M."/>
            <person name="Sakai K."/>
            <person name="Shibata M."/>
            <person name="Shimokawa T."/>
            <person name="Song J."/>
            <person name="Takazaki Y."/>
            <person name="Terasawa K."/>
            <person name="Tsugane M."/>
            <person name="Tsuji K."/>
            <person name="Ueda S."/>
            <person name="Waki K."/>
            <person name="Yamagata H."/>
            <person name="Yamamoto M."/>
            <person name="Yamamoto S."/>
            <person name="Yamane H."/>
            <person name="Yoshiki S."/>
            <person name="Yoshihara R."/>
            <person name="Yukawa K."/>
            <person name="Zhong H."/>
            <person name="Yano M."/>
            <person name="Yuan Q."/>
            <person name="Ouyang S."/>
            <person name="Liu J."/>
            <person name="Jones K.M."/>
            <person name="Gansberger K."/>
            <person name="Moffat K."/>
            <person name="Hill J."/>
            <person name="Bera J."/>
            <person name="Fadrosh D."/>
            <person name="Jin S."/>
            <person name="Johri S."/>
            <person name="Kim M."/>
            <person name="Overton L."/>
            <person name="Reardon M."/>
            <person name="Tsitrin T."/>
            <person name="Vuong H."/>
            <person name="Weaver B."/>
            <person name="Ciecko A."/>
            <person name="Tallon L."/>
            <person name="Jackson J."/>
            <person name="Pai G."/>
            <person name="Aken S.V."/>
            <person name="Utterback T."/>
            <person name="Reidmuller S."/>
            <person name="Feldblyum T."/>
            <person name="Hsiao J."/>
            <person name="Zismann V."/>
            <person name="Iobst S."/>
            <person name="de Vazeille A.R."/>
            <person name="Buell C.R."/>
            <person name="Ying K."/>
            <person name="Li Y."/>
            <person name="Lu T."/>
            <person name="Huang Y."/>
            <person name="Zhao Q."/>
            <person name="Feng Q."/>
            <person name="Zhang L."/>
            <person name="Zhu J."/>
            <person name="Weng Q."/>
            <person name="Mu J."/>
            <person name="Lu Y."/>
            <person name="Fan D."/>
            <person name="Liu Y."/>
            <person name="Guan J."/>
            <person name="Zhang Y."/>
            <person name="Yu S."/>
            <person name="Liu X."/>
            <person name="Zhang Y."/>
            <person name="Hong G."/>
            <person name="Han B."/>
            <person name="Choisne N."/>
            <person name="Demange N."/>
            <person name="Orjeda G."/>
            <person name="Samain S."/>
            <person name="Cattolico L."/>
            <person name="Pelletier E."/>
            <person name="Couloux A."/>
            <person name="Segurens B."/>
            <person name="Wincker P."/>
            <person name="D'Hont A."/>
            <person name="Scarpelli C."/>
            <person name="Weissenbach J."/>
            <person name="Salanoubat M."/>
            <person name="Quetier F."/>
            <person name="Yu Y."/>
            <person name="Kim H.R."/>
            <person name="Rambo T."/>
            <person name="Currie J."/>
            <person name="Collura K."/>
            <person name="Luo M."/>
            <person name="Yang T."/>
            <person name="Ammiraju J.S.S."/>
            <person name="Engler F."/>
            <person name="Soderlund C."/>
            <person name="Wing R.A."/>
            <person name="Palmer L.E."/>
            <person name="de la Bastide M."/>
            <person name="Spiegel L."/>
            <person name="Nascimento L."/>
            <person name="Zutavern T."/>
            <person name="O'Shaughnessy A."/>
            <person name="Dike S."/>
            <person name="Dedhia N."/>
            <person name="Preston R."/>
            <person name="Balija V."/>
            <person name="McCombie W.R."/>
            <person name="Chow T."/>
            <person name="Chen H."/>
            <person name="Chung M."/>
            <person name="Chen C."/>
            <person name="Shaw J."/>
            <person name="Wu H."/>
            <person name="Hsiao K."/>
            <person name="Chao Y."/>
            <person name="Chu M."/>
            <person name="Cheng C."/>
            <person name="Hour A."/>
            <person name="Lee P."/>
            <person name="Lin S."/>
            <person name="Lin Y."/>
            <person name="Liou J."/>
            <person name="Liu S."/>
            <person name="Hsing Y."/>
            <person name="Raghuvanshi S."/>
            <person name="Mohanty A."/>
            <person name="Bharti A.K."/>
            <person name="Gaur A."/>
            <person name="Gupta V."/>
            <person name="Kumar D."/>
            <person name="Ravi V."/>
            <person name="Vij S."/>
            <person name="Kapur A."/>
            <person name="Khurana P."/>
            <person name="Khurana P."/>
            <person name="Khurana J.P."/>
            <person name="Tyagi A.K."/>
            <person name="Gaikwad K."/>
            <person name="Singh A."/>
            <person name="Dalal V."/>
            <person name="Srivastava S."/>
            <person name="Dixit A."/>
            <person name="Pal A.K."/>
            <person name="Ghazi I.A."/>
            <person name="Yadav M."/>
            <person name="Pandit A."/>
            <person name="Bhargava A."/>
            <person name="Sureshbabu K."/>
            <person name="Batra K."/>
            <person name="Sharma T.R."/>
            <person name="Mohapatra T."/>
            <person name="Singh N.K."/>
            <person name="Messing J."/>
            <person name="Nelson A.B."/>
            <person name="Fuks G."/>
            <person name="Kavchok S."/>
            <person name="Keizer G."/>
            <person name="Linton E."/>
            <person name="Llaca V."/>
            <person name="Song R."/>
            <person name="Tanyolac B."/>
            <person name="Young S."/>
            <person name="Ho-Il K."/>
            <person name="Hahn J.H."/>
            <person name="Sangsakoo G."/>
            <person name="Vanavichit A."/>
            <person name="de Mattos Luiz.A.T."/>
            <person name="Zimmer P.D."/>
            <person name="Malone G."/>
            <person name="Dellagostin O."/>
            <person name="de Oliveira A.C."/>
            <person name="Bevan M."/>
            <person name="Bancroft I."/>
            <person name="Minx P."/>
            <person name="Cordum H."/>
            <person name="Wilson R."/>
            <person name="Cheng Z."/>
            <person name="Jin W."/>
            <person name="Jiang J."/>
            <person name="Leong S.A."/>
            <person name="Iwama H."/>
            <person name="Gojobori T."/>
            <person name="Itoh T."/>
            <person name="Niimura Y."/>
            <person name="Fujii Y."/>
            <person name="Habara T."/>
            <person name="Sakai H."/>
            <person name="Sato Y."/>
            <person name="Wilson G."/>
            <person name="Kumar K."/>
            <person name="McCouch S."/>
            <person name="Juretic N."/>
            <person name="Hoen D."/>
            <person name="Wright S."/>
            <person name="Bruskiewich R."/>
            <person name="Bureau T."/>
            <person name="Miyao A."/>
            <person name="Hirochika H."/>
            <person name="Nishikawa T."/>
            <person name="Kadowaki K."/>
            <person name="Sugiura M."/>
            <person name="Burr B."/>
            <person name="Sasaki T."/>
        </authorList>
    </citation>
    <scope>NUCLEOTIDE SEQUENCE [LARGE SCALE GENOMIC DNA]</scope>
    <source>
        <strain evidence="3">cv. Nipponbare</strain>
    </source>
</reference>
<dbReference type="AlphaFoldDB" id="Q6H4P6"/>
<evidence type="ECO:0000256" key="1">
    <source>
        <dbReference type="SAM" id="MobiDB-lite"/>
    </source>
</evidence>
<sequence length="242" mass="26860">MLRRSPFLSHHHHPHHPAASIETSSAAERRRLWAAAEGRARAAAAHGSGRTRGMATEDEGNGRGQEKQAASVTLKPRGPTARRNYSRRGMRERVPPRRSPHAVTPYAAVHREEKRHDPVAAALARLPSRRRRLPTSSHCHKPPLPSPTRPPSRQPPSLSRRSHRRRLLSSSHCHEPVTASKTWSAAASSPYPAACASRRRRCGLLHLRRGGAQPARRRRSQVVAPSPLAVVSTARRCLRPPR</sequence>
<dbReference type="Proteomes" id="UP000000763">
    <property type="component" value="Chromosome 9"/>
</dbReference>